<dbReference type="PANTHER" id="PTHR11092:SF0">
    <property type="entry name" value="EPIMERASE FAMILY PROTEIN SDR39U1"/>
    <property type="match status" value="1"/>
</dbReference>
<protein>
    <recommendedName>
        <fullName evidence="6">TIGR01777 family protein</fullName>
    </recommendedName>
</protein>
<dbReference type="InterPro" id="IPR036291">
    <property type="entry name" value="NAD(P)-bd_dom_sf"/>
</dbReference>
<organism evidence="4 5">
    <name type="scientific">Marinimicrobium koreense</name>
    <dbReference type="NCBI Taxonomy" id="306545"/>
    <lineage>
        <taxon>Bacteria</taxon>
        <taxon>Pseudomonadati</taxon>
        <taxon>Pseudomonadota</taxon>
        <taxon>Gammaproteobacteria</taxon>
        <taxon>Cellvibrionales</taxon>
        <taxon>Cellvibrionaceae</taxon>
        <taxon>Marinimicrobium</taxon>
    </lineage>
</organism>
<dbReference type="NCBIfam" id="TIGR01777">
    <property type="entry name" value="yfcH"/>
    <property type="match status" value="1"/>
</dbReference>
<dbReference type="Gene3D" id="3.40.50.720">
    <property type="entry name" value="NAD(P)-binding Rossmann-like Domain"/>
    <property type="match status" value="1"/>
</dbReference>
<dbReference type="RefSeq" id="WP_123637162.1">
    <property type="nucleotide sequence ID" value="NZ_JBHYFO010000009.1"/>
</dbReference>
<dbReference type="Pfam" id="PF08338">
    <property type="entry name" value="DUF1731"/>
    <property type="match status" value="1"/>
</dbReference>
<evidence type="ECO:0000259" key="3">
    <source>
        <dbReference type="Pfam" id="PF08338"/>
    </source>
</evidence>
<evidence type="ECO:0000259" key="2">
    <source>
        <dbReference type="Pfam" id="PF01370"/>
    </source>
</evidence>
<dbReference type="OrthoDB" id="9801773at2"/>
<gene>
    <name evidence="4" type="ORF">EDC38_0471</name>
</gene>
<dbReference type="Proteomes" id="UP000273643">
    <property type="component" value="Unassembled WGS sequence"/>
</dbReference>
<comment type="caution">
    <text evidence="4">The sequence shown here is derived from an EMBL/GenBank/DDBJ whole genome shotgun (WGS) entry which is preliminary data.</text>
</comment>
<accession>A0A3N1NZM6</accession>
<feature type="domain" description="DUF1731" evidence="3">
    <location>
        <begin position="256"/>
        <end position="303"/>
    </location>
</feature>
<dbReference type="PANTHER" id="PTHR11092">
    <property type="entry name" value="SUGAR NUCLEOTIDE EPIMERASE RELATED"/>
    <property type="match status" value="1"/>
</dbReference>
<dbReference type="CDD" id="cd05242">
    <property type="entry name" value="SDR_a8"/>
    <property type="match status" value="1"/>
</dbReference>
<dbReference type="AlphaFoldDB" id="A0A3N1NZM6"/>
<evidence type="ECO:0000313" key="5">
    <source>
        <dbReference type="Proteomes" id="UP000273643"/>
    </source>
</evidence>
<feature type="domain" description="NAD-dependent epimerase/dehydratase" evidence="2">
    <location>
        <begin position="10"/>
        <end position="221"/>
    </location>
</feature>
<dbReference type="EMBL" id="RJUK01000001">
    <property type="protein sequence ID" value="ROQ19880.1"/>
    <property type="molecule type" value="Genomic_DNA"/>
</dbReference>
<dbReference type="SUPFAM" id="SSF51735">
    <property type="entry name" value="NAD(P)-binding Rossmann-fold domains"/>
    <property type="match status" value="1"/>
</dbReference>
<evidence type="ECO:0000313" key="4">
    <source>
        <dbReference type="EMBL" id="ROQ19880.1"/>
    </source>
</evidence>
<comment type="similarity">
    <text evidence="1">Belongs to the NAD(P)-dependent epimerase/dehydratase family. SDR39U1 subfamily.</text>
</comment>
<evidence type="ECO:0008006" key="6">
    <source>
        <dbReference type="Google" id="ProtNLM"/>
    </source>
</evidence>
<dbReference type="InterPro" id="IPR010099">
    <property type="entry name" value="SDR39U1"/>
</dbReference>
<name>A0A3N1NZM6_9GAMM</name>
<proteinExistence type="inferred from homology"/>
<evidence type="ECO:0000256" key="1">
    <source>
        <dbReference type="ARBA" id="ARBA00009353"/>
    </source>
</evidence>
<dbReference type="InterPro" id="IPR013549">
    <property type="entry name" value="DUF1731"/>
</dbReference>
<reference evidence="4 5" key="1">
    <citation type="submission" date="2018-11" db="EMBL/GenBank/DDBJ databases">
        <title>Genomic Encyclopedia of Type Strains, Phase IV (KMG-IV): sequencing the most valuable type-strain genomes for metagenomic binning, comparative biology and taxonomic classification.</title>
        <authorList>
            <person name="Goeker M."/>
        </authorList>
    </citation>
    <scope>NUCLEOTIDE SEQUENCE [LARGE SCALE GENOMIC DNA]</scope>
    <source>
        <strain evidence="4 5">DSM 16974</strain>
    </source>
</reference>
<dbReference type="InterPro" id="IPR001509">
    <property type="entry name" value="Epimerase_deHydtase"/>
</dbReference>
<sequence>MTSTDTSRTILLTGGTGFIGVPLCHALQQRGYHPVVLTRDTLRAARVLGTGVSLVSELSQLPDRPVDAVVNLAGEPLASGRWNDRRKEEFRRSRIGTTEALLAHFQQRGHFPERMVSGSAIGFYGDGGDRPLTEVDGSGTGFAAQLCRDWEAVAERFADSGTRVCRLRTGIVLGPGGGALQSMLLPFKLGLGGRLGSGRQWMSWVHRTDLVRLILHCLEQDNLSGPVNGTAPNPVTNRYFTRSLAKTLHRPAVFPAPAFMLRAMMADMADELLLVSQRVLPEAALESGFQFQYPELVPALEQILRNPGNE</sequence>
<keyword evidence="5" id="KW-1185">Reference proteome</keyword>
<dbReference type="Pfam" id="PF01370">
    <property type="entry name" value="Epimerase"/>
    <property type="match status" value="1"/>
</dbReference>